<accession>A0AAC9AP19</accession>
<keyword evidence="4" id="KW-1185">Reference proteome</keyword>
<evidence type="ECO:0000313" key="2">
    <source>
        <dbReference type="EMBL" id="AOZ47865.1"/>
    </source>
</evidence>
<evidence type="ECO:0000313" key="4">
    <source>
        <dbReference type="Proteomes" id="UP000178666"/>
    </source>
</evidence>
<reference evidence="1 3" key="2">
    <citation type="submission" date="2016-02" db="EMBL/GenBank/DDBJ databases">
        <title>Complete Genome Sequence of Propionibacterium acidipropionici ATCC 55737.</title>
        <authorList>
            <person name="Luna Flores C.H."/>
            <person name="Nielsen L.K."/>
            <person name="Marcellin E."/>
        </authorList>
    </citation>
    <scope>NUCLEOTIDE SEQUENCE [LARGE SCALE GENOMIC DNA]</scope>
    <source>
        <strain evidence="1 3">ATCC 55737</strain>
    </source>
</reference>
<dbReference type="EMBL" id="CP015970">
    <property type="protein sequence ID" value="AOZ47865.1"/>
    <property type="molecule type" value="Genomic_DNA"/>
</dbReference>
<dbReference type="Proteomes" id="UP000075221">
    <property type="component" value="Chromosome"/>
</dbReference>
<dbReference type="Proteomes" id="UP000178666">
    <property type="component" value="Chromosome"/>
</dbReference>
<name>A0AAC9AP19_9ACTN</name>
<organism evidence="1 3">
    <name type="scientific">Acidipropionibacterium acidipropionici</name>
    <dbReference type="NCBI Taxonomy" id="1748"/>
    <lineage>
        <taxon>Bacteria</taxon>
        <taxon>Bacillati</taxon>
        <taxon>Actinomycetota</taxon>
        <taxon>Actinomycetes</taxon>
        <taxon>Propionibacteriales</taxon>
        <taxon>Propionibacteriaceae</taxon>
        <taxon>Acidipropionibacterium</taxon>
    </lineage>
</organism>
<dbReference type="AlphaFoldDB" id="A0AAC9AP19"/>
<proteinExistence type="predicted"/>
<dbReference type="RefSeq" id="WP_062820265.1">
    <property type="nucleotide sequence ID" value="NZ_CP014352.1"/>
</dbReference>
<evidence type="ECO:0000313" key="1">
    <source>
        <dbReference type="EMBL" id="AMS06417.1"/>
    </source>
</evidence>
<protein>
    <submittedName>
        <fullName evidence="1">Uncharacterized protein</fullName>
    </submittedName>
</protein>
<reference evidence="2 4" key="1">
    <citation type="journal article" date="2016" name="Plant Dis.">
        <title>Improved production of propionic acid using genome shuffling.</title>
        <authorList>
            <person name="Luna-Flores C.H."/>
            <person name="Palfreyman R.W."/>
            <person name="Kromer J.O."/>
            <person name="Nielsen L.K."/>
            <person name="Marcellin E."/>
        </authorList>
    </citation>
    <scope>NUCLEOTIDE SEQUENCE [LARGE SCALE GENOMIC DNA]</scope>
    <source>
        <strain evidence="2 4">F3E8</strain>
    </source>
</reference>
<evidence type="ECO:0000313" key="3">
    <source>
        <dbReference type="Proteomes" id="UP000075221"/>
    </source>
</evidence>
<dbReference type="EMBL" id="CP014352">
    <property type="protein sequence ID" value="AMS06417.1"/>
    <property type="molecule type" value="Genomic_DNA"/>
</dbReference>
<sequence length="286" mass="29684">MISFDLHSLGFDASSLDELVSAAVAGGAAGAQNVDGFALLAAYTDPSGARLGLIQSGGELDTIASLVCPTTHPAEVFRYSETLAQVDVMAPGRGGGLSRAGIGAAGVISSDSIFSGQGLGAERERLARFLANVDDPVEYPLGGEPGQETPKEIEHLRVGAVPTEFPKIYDSEEAYGRSEEGSMGTELSFSAGALISPWLLEISAGRATREQASAAAQMTMVVQKVEKRTNELTGVDWLRVIGTTSIPMTLALPADLPHTPHEGSVISATVTPVVSSGTWEGGQIWG</sequence>
<gene>
    <name evidence="2" type="ORF">A8L58_15605</name>
    <name evidence="1" type="ORF">AXH35_14145</name>
</gene>